<evidence type="ECO:0000256" key="1">
    <source>
        <dbReference type="SAM" id="Phobius"/>
    </source>
</evidence>
<sequence>PWEFSSFGNSASGDLETAMYLGYAAAWMDVTTGFVGVAARVAFVQADYYIDPTTLPYATRGK</sequence>
<name>A0A179HYS5_CORDF</name>
<evidence type="ECO:0000313" key="2">
    <source>
        <dbReference type="EMBL" id="OAQ95685.1"/>
    </source>
</evidence>
<keyword evidence="1" id="KW-0812">Transmembrane</keyword>
<comment type="caution">
    <text evidence="2">The sequence shown here is derived from an EMBL/GenBank/DDBJ whole genome shotgun (WGS) entry which is preliminary data.</text>
</comment>
<keyword evidence="1" id="KW-1133">Transmembrane helix</keyword>
<protein>
    <submittedName>
        <fullName evidence="2">Uncharacterized protein</fullName>
    </submittedName>
</protein>
<accession>A0A179HYS5</accession>
<proteinExistence type="predicted"/>
<gene>
    <name evidence="2" type="ORF">LLEC1_04296</name>
</gene>
<organism evidence="2 3">
    <name type="scientific">Cordyceps confragosa</name>
    <name type="common">Lecanicillium lecanii</name>
    <dbReference type="NCBI Taxonomy" id="2714763"/>
    <lineage>
        <taxon>Eukaryota</taxon>
        <taxon>Fungi</taxon>
        <taxon>Dikarya</taxon>
        <taxon>Ascomycota</taxon>
        <taxon>Pezizomycotina</taxon>
        <taxon>Sordariomycetes</taxon>
        <taxon>Hypocreomycetidae</taxon>
        <taxon>Hypocreales</taxon>
        <taxon>Cordycipitaceae</taxon>
        <taxon>Akanthomyces</taxon>
    </lineage>
</organism>
<feature type="non-terminal residue" evidence="2">
    <location>
        <position position="1"/>
    </location>
</feature>
<evidence type="ECO:0000313" key="3">
    <source>
        <dbReference type="Proteomes" id="UP000243081"/>
    </source>
</evidence>
<keyword evidence="1" id="KW-0472">Membrane</keyword>
<dbReference type="EMBL" id="LUKN01004684">
    <property type="protein sequence ID" value="OAQ95685.1"/>
    <property type="molecule type" value="Genomic_DNA"/>
</dbReference>
<reference evidence="2 3" key="1">
    <citation type="submission" date="2016-03" db="EMBL/GenBank/DDBJ databases">
        <title>Fine-scale spatial genetic structure of a fungal parasite of coffee scale insects.</title>
        <authorList>
            <person name="Jackson D."/>
            <person name="Zemenick K.A."/>
            <person name="Malloure B."/>
            <person name="Quandt C.A."/>
            <person name="James T.Y."/>
        </authorList>
    </citation>
    <scope>NUCLEOTIDE SEQUENCE [LARGE SCALE GENOMIC DNA]</scope>
    <source>
        <strain evidence="2 3">UM487</strain>
    </source>
</reference>
<feature type="transmembrane region" description="Helical" evidence="1">
    <location>
        <begin position="20"/>
        <end position="43"/>
    </location>
</feature>
<dbReference type="Proteomes" id="UP000243081">
    <property type="component" value="Unassembled WGS sequence"/>
</dbReference>
<dbReference type="AlphaFoldDB" id="A0A179HYS5"/>
<keyword evidence="3" id="KW-1185">Reference proteome</keyword>